<dbReference type="GO" id="GO:0009585">
    <property type="term" value="P:red, far-red light phototransduction"/>
    <property type="evidence" value="ECO:0007669"/>
    <property type="project" value="UniProtKB-KW"/>
</dbReference>
<dbReference type="SUPFAM" id="SSF102712">
    <property type="entry name" value="JAB1/MPN domain"/>
    <property type="match status" value="1"/>
</dbReference>
<dbReference type="InterPro" id="IPR040961">
    <property type="entry name" value="CSN5_C"/>
</dbReference>
<evidence type="ECO:0000313" key="11">
    <source>
        <dbReference type="EMBL" id="KAF5461528.1"/>
    </source>
</evidence>
<dbReference type="SMART" id="SM00232">
    <property type="entry name" value="JAB_MPN"/>
    <property type="match status" value="1"/>
</dbReference>
<reference evidence="11" key="1">
    <citation type="submission" date="2015-10" db="EMBL/GenBank/DDBJ databases">
        <authorList>
            <person name="Martinez-Garcia P.J."/>
            <person name="Crepeau M.W."/>
            <person name="Puiu D."/>
            <person name="Gonzalez-Ibeas D."/>
            <person name="Whalen J."/>
            <person name="Stevens K."/>
            <person name="Paul R."/>
            <person name="Butterfield T."/>
            <person name="Britton M."/>
            <person name="Reagan R."/>
            <person name="Chakraborty S."/>
            <person name="Walawage S.L."/>
            <person name="Vasquez-Gross H.A."/>
            <person name="Cardeno C."/>
            <person name="Famula R."/>
            <person name="Pratt K."/>
            <person name="Kuruganti S."/>
            <person name="Aradhya M.K."/>
            <person name="Leslie C.A."/>
            <person name="Dandekar A.M."/>
            <person name="Salzberg S.L."/>
            <person name="Wegrzyn J.L."/>
            <person name="Langley C.H."/>
            <person name="Neale D.B."/>
        </authorList>
    </citation>
    <scope>NUCLEOTIDE SEQUENCE</scope>
    <source>
        <tissue evidence="11">Leaves</tissue>
    </source>
</reference>
<feature type="domain" description="MPN" evidence="10">
    <location>
        <begin position="103"/>
        <end position="240"/>
    </location>
</feature>
<dbReference type="Gramene" id="Jr08_02610_p1">
    <property type="protein sequence ID" value="cds.Jr08_02610_p1"/>
    <property type="gene ID" value="Jr08_02610"/>
</dbReference>
<accession>A0A833WR22</accession>
<dbReference type="CDD" id="cd08069">
    <property type="entry name" value="MPN_RPN11_CSN5"/>
    <property type="match status" value="1"/>
</dbReference>
<comment type="similarity">
    <text evidence="2">Belongs to the peptidase M67A family. CSN5 subfamily.</text>
</comment>
<evidence type="ECO:0000256" key="4">
    <source>
        <dbReference type="ARBA" id="ARBA00022723"/>
    </source>
</evidence>
<evidence type="ECO:0000259" key="10">
    <source>
        <dbReference type="PROSITE" id="PS50249"/>
    </source>
</evidence>
<evidence type="ECO:0000256" key="3">
    <source>
        <dbReference type="ARBA" id="ARBA00022670"/>
    </source>
</evidence>
<keyword evidence="9" id="KW-0607">Phytochrome signaling pathway</keyword>
<dbReference type="GO" id="GO:0010971">
    <property type="term" value="P:positive regulation of G2/M transition of mitotic cell cycle"/>
    <property type="evidence" value="ECO:0007669"/>
    <property type="project" value="UniProtKB-ARBA"/>
</dbReference>
<dbReference type="InterPro" id="IPR050242">
    <property type="entry name" value="JAMM_MPN+_peptidase_M67A"/>
</dbReference>
<evidence type="ECO:0000256" key="2">
    <source>
        <dbReference type="ARBA" id="ARBA00006008"/>
    </source>
</evidence>
<proteinExistence type="inferred from homology"/>
<keyword evidence="4" id="KW-0479">Metal-binding</keyword>
<dbReference type="GO" id="GO:0046872">
    <property type="term" value="F:metal ion binding"/>
    <property type="evidence" value="ECO:0007669"/>
    <property type="project" value="UniProtKB-KW"/>
</dbReference>
<evidence type="ECO:0000256" key="1">
    <source>
        <dbReference type="ARBA" id="ARBA00001968"/>
    </source>
</evidence>
<dbReference type="GO" id="GO:0008180">
    <property type="term" value="C:COP9 signalosome"/>
    <property type="evidence" value="ECO:0007669"/>
    <property type="project" value="UniProtKB-KW"/>
</dbReference>
<evidence type="ECO:0000256" key="8">
    <source>
        <dbReference type="ARBA" id="ARBA00023049"/>
    </source>
</evidence>
<dbReference type="AlphaFoldDB" id="A0A833WR22"/>
<evidence type="ECO:0000313" key="12">
    <source>
        <dbReference type="Proteomes" id="UP000619265"/>
    </source>
</evidence>
<dbReference type="GO" id="GO:0010100">
    <property type="term" value="P:negative regulation of photomorphogenesis"/>
    <property type="evidence" value="ECO:0007669"/>
    <property type="project" value="UniProtKB-ARBA"/>
</dbReference>
<gene>
    <name evidence="11" type="ORF">F2P56_017617</name>
</gene>
<dbReference type="GO" id="GO:0008237">
    <property type="term" value="F:metallopeptidase activity"/>
    <property type="evidence" value="ECO:0007669"/>
    <property type="project" value="UniProtKB-KW"/>
</dbReference>
<name>A0A833WR22_JUGRE</name>
<dbReference type="Gene3D" id="3.40.140.10">
    <property type="entry name" value="Cytidine Deaminase, domain 2"/>
    <property type="match status" value="1"/>
</dbReference>
<keyword evidence="3" id="KW-0645">Protease</keyword>
<dbReference type="Pfam" id="PF01398">
    <property type="entry name" value="JAB"/>
    <property type="match status" value="1"/>
</dbReference>
<comment type="caution">
    <text evidence="11">The sequence shown here is derived from an EMBL/GenBank/DDBJ whole genome shotgun (WGS) entry which is preliminary data.</text>
</comment>
<sequence>MYGRPPNYRKRPVHFHTFIEFSVVKLETQIAMDSFSAAAASSSSLIGMAQKTWELENNILPMDTATTDPDPASDAIFYHDEAAQVNVQQEKPWANDPHYFKRVKISALALLKMVVHARSGGTIEVMGLMQGKTDGDAIIVMDAFALPVEGTETRVNAQADAYEYMVDYSQTNKMAGRLENVVGWYHSHPGYGCWLSGIDVSTQMLNQQYQEPFLAVVIDPTRTVSAGKVEIGAFRTYPEGYKPPNEPVSEYQTIPLNKIEDFGVHCKQYYSLDITYFKSSLDCHLLDLLWNKYWVNTLSSSPLLGNGDYVAGQISDLAEKLEQAENQLAHPRFGSLIAPPPRKKEEEPQLAKITRDSAKITVEQVHGLMSQVIKDILFNPEATQQISQRAIRP</sequence>
<keyword evidence="6" id="KW-0378">Hydrolase</keyword>
<evidence type="ECO:0000256" key="6">
    <source>
        <dbReference type="ARBA" id="ARBA00022801"/>
    </source>
</evidence>
<comment type="cofactor">
    <cofactor evidence="1">
        <name>a divalent metal cation</name>
        <dbReference type="ChEBI" id="CHEBI:60240"/>
    </cofactor>
</comment>
<dbReference type="FunFam" id="3.40.140.10:FF:000003">
    <property type="entry name" value="COP9 signalosome complex subunit 5"/>
    <property type="match status" value="1"/>
</dbReference>
<dbReference type="Pfam" id="PF18323">
    <property type="entry name" value="CSN5_C"/>
    <property type="match status" value="1"/>
</dbReference>
<evidence type="ECO:0000256" key="7">
    <source>
        <dbReference type="ARBA" id="ARBA00022833"/>
    </source>
</evidence>
<dbReference type="PANTHER" id="PTHR10410">
    <property type="entry name" value="EUKARYOTIC TRANSLATION INITIATION FACTOR 3 -RELATED"/>
    <property type="match status" value="1"/>
</dbReference>
<dbReference type="EMBL" id="LIHL02000008">
    <property type="protein sequence ID" value="KAF5461528.1"/>
    <property type="molecule type" value="Genomic_DNA"/>
</dbReference>
<evidence type="ECO:0000256" key="5">
    <source>
        <dbReference type="ARBA" id="ARBA00022790"/>
    </source>
</evidence>
<dbReference type="PROSITE" id="PS50249">
    <property type="entry name" value="MPN"/>
    <property type="match status" value="1"/>
</dbReference>
<protein>
    <recommendedName>
        <fullName evidence="10">MPN domain-containing protein</fullName>
    </recommendedName>
</protein>
<organism evidence="11 12">
    <name type="scientific">Juglans regia</name>
    <name type="common">English walnut</name>
    <dbReference type="NCBI Taxonomy" id="51240"/>
    <lineage>
        <taxon>Eukaryota</taxon>
        <taxon>Viridiplantae</taxon>
        <taxon>Streptophyta</taxon>
        <taxon>Embryophyta</taxon>
        <taxon>Tracheophyta</taxon>
        <taxon>Spermatophyta</taxon>
        <taxon>Magnoliopsida</taxon>
        <taxon>eudicotyledons</taxon>
        <taxon>Gunneridae</taxon>
        <taxon>Pentapetalae</taxon>
        <taxon>rosids</taxon>
        <taxon>fabids</taxon>
        <taxon>Fagales</taxon>
        <taxon>Juglandaceae</taxon>
        <taxon>Juglans</taxon>
    </lineage>
</organism>
<keyword evidence="8" id="KW-0482">Metalloprotease</keyword>
<dbReference type="InterPro" id="IPR000555">
    <property type="entry name" value="JAMM/MPN+_dom"/>
</dbReference>
<reference evidence="11" key="2">
    <citation type="submission" date="2020-03" db="EMBL/GenBank/DDBJ databases">
        <title>Walnut 2.0.</title>
        <authorList>
            <person name="Marrano A."/>
            <person name="Britton M."/>
            <person name="Zimin A.V."/>
            <person name="Zaini P.A."/>
            <person name="Workman R."/>
            <person name="Puiu D."/>
            <person name="Bianco L."/>
            <person name="Allen B.J."/>
            <person name="Troggio M."/>
            <person name="Leslie C.A."/>
            <person name="Timp W."/>
            <person name="Dendekar A."/>
            <person name="Salzberg S.L."/>
            <person name="Neale D.B."/>
        </authorList>
    </citation>
    <scope>NUCLEOTIDE SEQUENCE</scope>
    <source>
        <tissue evidence="11">Leaves</tissue>
    </source>
</reference>
<keyword evidence="5" id="KW-0736">Signalosome</keyword>
<dbReference type="Proteomes" id="UP000619265">
    <property type="component" value="Unassembled WGS sequence"/>
</dbReference>
<evidence type="ECO:0000256" key="9">
    <source>
        <dbReference type="ARBA" id="ARBA00084091"/>
    </source>
</evidence>
<dbReference type="GO" id="GO:0006508">
    <property type="term" value="P:proteolysis"/>
    <property type="evidence" value="ECO:0007669"/>
    <property type="project" value="UniProtKB-KW"/>
</dbReference>
<dbReference type="InterPro" id="IPR037518">
    <property type="entry name" value="MPN"/>
</dbReference>
<dbReference type="GO" id="GO:0010387">
    <property type="term" value="P:COP9 signalosome assembly"/>
    <property type="evidence" value="ECO:0007669"/>
    <property type="project" value="UniProtKB-ARBA"/>
</dbReference>
<keyword evidence="7" id="KW-0862">Zinc</keyword>